<dbReference type="Gene3D" id="3.40.50.2000">
    <property type="entry name" value="Glycogen Phosphorylase B"/>
    <property type="match status" value="1"/>
</dbReference>
<evidence type="ECO:0000313" key="2">
    <source>
        <dbReference type="EMBL" id="MBC8539417.1"/>
    </source>
</evidence>
<name>A0A926HTE2_9FIRM</name>
<gene>
    <name evidence="2" type="ORF">H8698_00310</name>
</gene>
<reference evidence="2" key="1">
    <citation type="submission" date="2020-08" db="EMBL/GenBank/DDBJ databases">
        <title>Genome public.</title>
        <authorList>
            <person name="Liu C."/>
            <person name="Sun Q."/>
        </authorList>
    </citation>
    <scope>NUCLEOTIDE SEQUENCE</scope>
    <source>
        <strain evidence="2">H8</strain>
    </source>
</reference>
<dbReference type="SUPFAM" id="SSF53756">
    <property type="entry name" value="UDP-Glycosyltransferase/glycogen phosphorylase"/>
    <property type="match status" value="1"/>
</dbReference>
<comment type="caution">
    <text evidence="2">The sequence shown here is derived from an EMBL/GenBank/DDBJ whole genome shotgun (WGS) entry which is preliminary data.</text>
</comment>
<dbReference type="Pfam" id="PF00534">
    <property type="entry name" value="Glycos_transf_1"/>
    <property type="match status" value="1"/>
</dbReference>
<dbReference type="GO" id="GO:0016757">
    <property type="term" value="F:glycosyltransferase activity"/>
    <property type="evidence" value="ECO:0007669"/>
    <property type="project" value="InterPro"/>
</dbReference>
<dbReference type="PANTHER" id="PTHR45947">
    <property type="entry name" value="SULFOQUINOVOSYL TRANSFERASE SQD2"/>
    <property type="match status" value="1"/>
</dbReference>
<evidence type="ECO:0000259" key="1">
    <source>
        <dbReference type="Pfam" id="PF00534"/>
    </source>
</evidence>
<accession>A0A926HTE2</accession>
<dbReference type="AlphaFoldDB" id="A0A926HTE2"/>
<dbReference type="EMBL" id="JACRSU010000001">
    <property type="protein sequence ID" value="MBC8539417.1"/>
    <property type="molecule type" value="Genomic_DNA"/>
</dbReference>
<keyword evidence="3" id="KW-1185">Reference proteome</keyword>
<sequence>MKLAIVSNFLNHHQLPLCKAFFGELGEDFVFIATEMLPEERRELGYQNMNNKYSFCRLAYLFGEAERCKEILYESDVVIFAYGSVPIDLVKRRIRDNKLTFFYMERIFKKHSFEDVSFKRKLAIWSKHRFFSNKNVYVLCASAFTALDFSCFHLYRNKMYKWGYFPEVDMENFQKRTDGQVKLLWVGRFIDWKHPELAVNVMADLKKIGYKNVSLTMIGSGPLFDSIKKMADKSAAYSDIEFTGSMSPEEVRTYMKQSDFFLMTSDRQEGWGAVLNEAMNSGCVPIANHMIGAVPYLIKQWKNGVCYRDGCYDELLSAVRFLIENPDIRTSMAWEARDTITDLWNPGYVAQRFLFTLSQMNNMKEQFFFAEGPMSKANIIEEEYIEEVEEDDFHERINTD</sequence>
<feature type="domain" description="Glycosyl transferase family 1" evidence="1">
    <location>
        <begin position="176"/>
        <end position="337"/>
    </location>
</feature>
<dbReference type="Proteomes" id="UP000611762">
    <property type="component" value="Unassembled WGS sequence"/>
</dbReference>
<evidence type="ECO:0000313" key="3">
    <source>
        <dbReference type="Proteomes" id="UP000611762"/>
    </source>
</evidence>
<dbReference type="RefSeq" id="WP_249310517.1">
    <property type="nucleotide sequence ID" value="NZ_JACRSU010000001.1"/>
</dbReference>
<protein>
    <submittedName>
        <fullName evidence="2">Glycosyltransferase</fullName>
    </submittedName>
</protein>
<proteinExistence type="predicted"/>
<organism evidence="2 3">
    <name type="scientific">Congzhengia minquanensis</name>
    <dbReference type="NCBI Taxonomy" id="2763657"/>
    <lineage>
        <taxon>Bacteria</taxon>
        <taxon>Bacillati</taxon>
        <taxon>Bacillota</taxon>
        <taxon>Clostridia</taxon>
        <taxon>Eubacteriales</taxon>
        <taxon>Oscillospiraceae</taxon>
        <taxon>Congzhengia</taxon>
    </lineage>
</organism>
<dbReference type="CDD" id="cd03801">
    <property type="entry name" value="GT4_PimA-like"/>
    <property type="match status" value="1"/>
</dbReference>
<dbReference type="PANTHER" id="PTHR45947:SF3">
    <property type="entry name" value="SULFOQUINOVOSYL TRANSFERASE SQD2"/>
    <property type="match status" value="1"/>
</dbReference>
<dbReference type="InterPro" id="IPR001296">
    <property type="entry name" value="Glyco_trans_1"/>
</dbReference>
<dbReference type="InterPro" id="IPR050194">
    <property type="entry name" value="Glycosyltransferase_grp1"/>
</dbReference>